<organism evidence="3 4">
    <name type="scientific">Morus notabilis</name>
    <dbReference type="NCBI Taxonomy" id="981085"/>
    <lineage>
        <taxon>Eukaryota</taxon>
        <taxon>Viridiplantae</taxon>
        <taxon>Streptophyta</taxon>
        <taxon>Embryophyta</taxon>
        <taxon>Tracheophyta</taxon>
        <taxon>Spermatophyta</taxon>
        <taxon>Magnoliopsida</taxon>
        <taxon>eudicotyledons</taxon>
        <taxon>Gunneridae</taxon>
        <taxon>Pentapetalae</taxon>
        <taxon>rosids</taxon>
        <taxon>fabids</taxon>
        <taxon>Rosales</taxon>
        <taxon>Moraceae</taxon>
        <taxon>Moreae</taxon>
        <taxon>Morus</taxon>
    </lineage>
</organism>
<name>W9S5V5_9ROSA</name>
<dbReference type="AlphaFoldDB" id="W9S5V5"/>
<gene>
    <name evidence="3" type="ORF">L484_004577</name>
</gene>
<proteinExistence type="predicted"/>
<reference evidence="4" key="1">
    <citation type="submission" date="2013-01" db="EMBL/GenBank/DDBJ databases">
        <title>Draft Genome Sequence of a Mulberry Tree, Morus notabilis C.K. Schneid.</title>
        <authorList>
            <person name="He N."/>
            <person name="Zhao S."/>
        </authorList>
    </citation>
    <scope>NUCLEOTIDE SEQUENCE</scope>
</reference>
<protein>
    <submittedName>
        <fullName evidence="3">TMV resistance protein N</fullName>
    </submittedName>
</protein>
<accession>W9S5V5</accession>
<dbReference type="PANTHER" id="PTHR32009:SF155">
    <property type="entry name" value="DISEASE RESISTANCE PROTEIN (TIR-NBS-LRR CLASS)"/>
    <property type="match status" value="1"/>
</dbReference>
<keyword evidence="4" id="KW-1185">Reference proteome</keyword>
<dbReference type="EMBL" id="KE346148">
    <property type="protein sequence ID" value="EXC27505.1"/>
    <property type="molecule type" value="Genomic_DNA"/>
</dbReference>
<keyword evidence="1" id="KW-0520">NAD</keyword>
<dbReference type="SUPFAM" id="SSF52200">
    <property type="entry name" value="Toll/Interleukin receptor TIR domain"/>
    <property type="match status" value="1"/>
</dbReference>
<feature type="domain" description="TIR" evidence="2">
    <location>
        <begin position="15"/>
        <end position="154"/>
    </location>
</feature>
<evidence type="ECO:0000313" key="3">
    <source>
        <dbReference type="EMBL" id="EXC27505.1"/>
    </source>
</evidence>
<evidence type="ECO:0000313" key="4">
    <source>
        <dbReference type="Proteomes" id="UP000030645"/>
    </source>
</evidence>
<evidence type="ECO:0000256" key="1">
    <source>
        <dbReference type="ARBA" id="ARBA00023027"/>
    </source>
</evidence>
<sequence length="193" mass="22386">MATVVSSTPFVPSSFEYDVFISFRGEETRKNFTSHLYSALCQNQILAYIDEKDLKRGEEISPALITTIQQSKLSLVIFSKDYASSRWSLDELVQILKCKKERGQIVLPIFYYVDPSDIRHQRGSYGEAFVAHQKRFRHDGNKLEEWRNTLKEAADLFGFHLKDEKYTLACNFKIELATNKGVIAFYLISMEIY</sequence>
<dbReference type="Proteomes" id="UP000030645">
    <property type="component" value="Unassembled WGS sequence"/>
</dbReference>
<dbReference type="Gene3D" id="3.40.50.10140">
    <property type="entry name" value="Toll/interleukin-1 receptor homology (TIR) domain"/>
    <property type="match status" value="1"/>
</dbReference>
<dbReference type="SMART" id="SM00255">
    <property type="entry name" value="TIR"/>
    <property type="match status" value="1"/>
</dbReference>
<dbReference type="PROSITE" id="PS50104">
    <property type="entry name" value="TIR"/>
    <property type="match status" value="1"/>
</dbReference>
<dbReference type="STRING" id="981085.W9S5V5"/>
<evidence type="ECO:0000259" key="2">
    <source>
        <dbReference type="PROSITE" id="PS50104"/>
    </source>
</evidence>
<dbReference type="PANTHER" id="PTHR32009">
    <property type="entry name" value="TMV RESISTANCE PROTEIN N-LIKE"/>
    <property type="match status" value="1"/>
</dbReference>
<dbReference type="Pfam" id="PF01582">
    <property type="entry name" value="TIR"/>
    <property type="match status" value="1"/>
</dbReference>
<dbReference type="FunFam" id="3.40.50.10140:FF:000007">
    <property type="entry name" value="Disease resistance protein (TIR-NBS-LRR class)"/>
    <property type="match status" value="1"/>
</dbReference>
<dbReference type="GO" id="GO:0007165">
    <property type="term" value="P:signal transduction"/>
    <property type="evidence" value="ECO:0007669"/>
    <property type="project" value="InterPro"/>
</dbReference>
<dbReference type="InterPro" id="IPR035897">
    <property type="entry name" value="Toll_tir_struct_dom_sf"/>
</dbReference>
<dbReference type="InterPro" id="IPR000157">
    <property type="entry name" value="TIR_dom"/>
</dbReference>